<reference evidence="1" key="1">
    <citation type="journal article" date="2014" name="Int. J. Syst. Evol. Microbiol.">
        <title>Complete genome sequence of Corynebacterium casei LMG S-19264T (=DSM 44701T), isolated from a smear-ripened cheese.</title>
        <authorList>
            <consortium name="US DOE Joint Genome Institute (JGI-PGF)"/>
            <person name="Walter F."/>
            <person name="Albersmeier A."/>
            <person name="Kalinowski J."/>
            <person name="Ruckert C."/>
        </authorList>
    </citation>
    <scope>NUCLEOTIDE SEQUENCE</scope>
    <source>
        <strain evidence="1">CGMCC 1.15519</strain>
    </source>
</reference>
<evidence type="ECO:0000313" key="2">
    <source>
        <dbReference type="Proteomes" id="UP000635071"/>
    </source>
</evidence>
<keyword evidence="2" id="KW-1185">Reference proteome</keyword>
<sequence>MSGLGRGCGGARGRVIPGGNGFDDFAGLELAVVAAGEQAPGGERQRGEDDLIGAAGPGVADFAGEADASAAIFKIKRTGDELARFADAGLGAGDLAEAAQPGGDTAK</sequence>
<name>A0A916ZR00_9SPHN</name>
<dbReference type="EMBL" id="BMJM01000003">
    <property type="protein sequence ID" value="GGE07988.1"/>
    <property type="molecule type" value="Genomic_DNA"/>
</dbReference>
<comment type="caution">
    <text evidence="1">The sequence shown here is derived from an EMBL/GenBank/DDBJ whole genome shotgun (WGS) entry which is preliminary data.</text>
</comment>
<protein>
    <submittedName>
        <fullName evidence="1">Uncharacterized protein</fullName>
    </submittedName>
</protein>
<organism evidence="1 2">
    <name type="scientific">Sandarakinorhabdus glacialis</name>
    <dbReference type="NCBI Taxonomy" id="1614636"/>
    <lineage>
        <taxon>Bacteria</taxon>
        <taxon>Pseudomonadati</taxon>
        <taxon>Pseudomonadota</taxon>
        <taxon>Alphaproteobacteria</taxon>
        <taxon>Sphingomonadales</taxon>
        <taxon>Sphingosinicellaceae</taxon>
        <taxon>Sandarakinorhabdus</taxon>
    </lineage>
</organism>
<accession>A0A916ZR00</accession>
<dbReference type="Proteomes" id="UP000635071">
    <property type="component" value="Unassembled WGS sequence"/>
</dbReference>
<dbReference type="AlphaFoldDB" id="A0A916ZR00"/>
<dbReference type="RefSeq" id="WP_188762111.1">
    <property type="nucleotide sequence ID" value="NZ_BMJM01000003.1"/>
</dbReference>
<gene>
    <name evidence="1" type="ORF">GCM10011529_12990</name>
</gene>
<proteinExistence type="predicted"/>
<evidence type="ECO:0000313" key="1">
    <source>
        <dbReference type="EMBL" id="GGE07988.1"/>
    </source>
</evidence>
<reference evidence="1" key="2">
    <citation type="submission" date="2020-09" db="EMBL/GenBank/DDBJ databases">
        <authorList>
            <person name="Sun Q."/>
            <person name="Zhou Y."/>
        </authorList>
    </citation>
    <scope>NUCLEOTIDE SEQUENCE</scope>
    <source>
        <strain evidence="1">CGMCC 1.15519</strain>
    </source>
</reference>